<accession>K3WGW0</accession>
<name>K3WGW0_GLOUD</name>
<keyword evidence="2" id="KW-0106">Calcium</keyword>
<dbReference type="PROSITE" id="PS00018">
    <property type="entry name" value="EF_HAND_1"/>
    <property type="match status" value="1"/>
</dbReference>
<dbReference type="InterPro" id="IPR018247">
    <property type="entry name" value="EF_Hand_1_Ca_BS"/>
</dbReference>
<dbReference type="STRING" id="431595.K3WGW0"/>
<dbReference type="VEuPathDB" id="FungiDB:PYU1_G004191"/>
<dbReference type="CDD" id="cd00051">
    <property type="entry name" value="EFh"/>
    <property type="match status" value="1"/>
</dbReference>
<evidence type="ECO:0000256" key="2">
    <source>
        <dbReference type="ARBA" id="ARBA00022837"/>
    </source>
</evidence>
<dbReference type="PROSITE" id="PS50222">
    <property type="entry name" value="EF_HAND_2"/>
    <property type="match status" value="1"/>
</dbReference>
<dbReference type="PANTHER" id="PTHR23056">
    <property type="entry name" value="CALCINEURIN B"/>
    <property type="match status" value="1"/>
</dbReference>
<dbReference type="InterPro" id="IPR045198">
    <property type="entry name" value="CNBL1-10"/>
</dbReference>
<dbReference type="OMA" id="CALSIFH"/>
<dbReference type="InParanoid" id="K3WGW0"/>
<feature type="domain" description="EF-hand" evidence="4">
    <location>
        <begin position="155"/>
        <end position="190"/>
    </location>
</feature>
<keyword evidence="6" id="KW-1185">Reference proteome</keyword>
<reference evidence="6" key="1">
    <citation type="journal article" date="2010" name="Genome Biol.">
        <title>Genome sequence of the necrotrophic plant pathogen Pythium ultimum reveals original pathogenicity mechanisms and effector repertoire.</title>
        <authorList>
            <person name="Levesque C.A."/>
            <person name="Brouwer H."/>
            <person name="Cano L."/>
            <person name="Hamilton J.P."/>
            <person name="Holt C."/>
            <person name="Huitema E."/>
            <person name="Raffaele S."/>
            <person name="Robideau G.P."/>
            <person name="Thines M."/>
            <person name="Win J."/>
            <person name="Zerillo M.M."/>
            <person name="Beakes G.W."/>
            <person name="Boore J.L."/>
            <person name="Busam D."/>
            <person name="Dumas B."/>
            <person name="Ferriera S."/>
            <person name="Fuerstenberg S.I."/>
            <person name="Gachon C.M."/>
            <person name="Gaulin E."/>
            <person name="Govers F."/>
            <person name="Grenville-Briggs L."/>
            <person name="Horner N."/>
            <person name="Hostetler J."/>
            <person name="Jiang R.H."/>
            <person name="Johnson J."/>
            <person name="Krajaejun T."/>
            <person name="Lin H."/>
            <person name="Meijer H.J."/>
            <person name="Moore B."/>
            <person name="Morris P."/>
            <person name="Phuntmart V."/>
            <person name="Puiu D."/>
            <person name="Shetty J."/>
            <person name="Stajich J.E."/>
            <person name="Tripathy S."/>
            <person name="Wawra S."/>
            <person name="van West P."/>
            <person name="Whitty B.R."/>
            <person name="Coutinho P.M."/>
            <person name="Henrissat B."/>
            <person name="Martin F."/>
            <person name="Thomas P.D."/>
            <person name="Tyler B.M."/>
            <person name="De Vries R.P."/>
            <person name="Kamoun S."/>
            <person name="Yandell M."/>
            <person name="Tisserat N."/>
            <person name="Buell C.R."/>
        </authorList>
    </citation>
    <scope>NUCLEOTIDE SEQUENCE</scope>
    <source>
        <strain evidence="6">DAOM:BR144</strain>
    </source>
</reference>
<dbReference type="Proteomes" id="UP000019132">
    <property type="component" value="Unassembled WGS sequence"/>
</dbReference>
<dbReference type="HOGENOM" id="CLU_077280_0_0_1"/>
<dbReference type="FunCoup" id="K3WGW0">
    <property type="interactions" value="151"/>
</dbReference>
<dbReference type="EMBL" id="GL376567">
    <property type="status" value="NOT_ANNOTATED_CDS"/>
    <property type="molecule type" value="Genomic_DNA"/>
</dbReference>
<dbReference type="InterPro" id="IPR011992">
    <property type="entry name" value="EF-hand-dom_pair"/>
</dbReference>
<evidence type="ECO:0000256" key="1">
    <source>
        <dbReference type="ARBA" id="ARBA00022737"/>
    </source>
</evidence>
<evidence type="ECO:0000313" key="5">
    <source>
        <dbReference type="EnsemblProtists" id="PYU1_T004201"/>
    </source>
</evidence>
<dbReference type="eggNOG" id="KOG0034">
    <property type="taxonomic scope" value="Eukaryota"/>
</dbReference>
<feature type="region of interest" description="Disordered" evidence="3">
    <location>
        <begin position="1"/>
        <end position="64"/>
    </location>
</feature>
<dbReference type="Pfam" id="PF13499">
    <property type="entry name" value="EF-hand_7"/>
    <property type="match status" value="1"/>
</dbReference>
<protein>
    <recommendedName>
        <fullName evidence="4">EF-hand domain-containing protein</fullName>
    </recommendedName>
</protein>
<dbReference type="SUPFAM" id="SSF47473">
    <property type="entry name" value="EF-hand"/>
    <property type="match status" value="1"/>
</dbReference>
<dbReference type="Gene3D" id="1.10.238.10">
    <property type="entry name" value="EF-hand"/>
    <property type="match status" value="1"/>
</dbReference>
<dbReference type="PANTHER" id="PTHR23056:SF110">
    <property type="entry name" value="CALMODULIN"/>
    <property type="match status" value="1"/>
</dbReference>
<reference evidence="6" key="2">
    <citation type="submission" date="2010-04" db="EMBL/GenBank/DDBJ databases">
        <authorList>
            <person name="Buell R."/>
            <person name="Hamilton J."/>
            <person name="Hostetler J."/>
        </authorList>
    </citation>
    <scope>NUCLEOTIDE SEQUENCE [LARGE SCALE GENOMIC DNA]</scope>
    <source>
        <strain evidence="6">DAOM:BR144</strain>
    </source>
</reference>
<dbReference type="EnsemblProtists" id="PYU1_T004201">
    <property type="protein sequence ID" value="PYU1_T004201"/>
    <property type="gene ID" value="PYU1_G004191"/>
</dbReference>
<sequence length="266" mass="28930">MGNKHGKPRGSSGAKAREDLPDAPPRPQVAPPGAPASSKPSTAPAPAAAASVGGKPPRPSTHSSHLEFKLSQLDVSTIFAPHEIQAIRKHLAGLLRQSETDAIMIPKDEFFRFLGTTPTSLYTNRLYTIFDLSGKGYVTFDDLINGLSVLNQKATREQKLTLSFHLLDPDGTGYISKKVTTDVLRSCLAECRELEITLSEEQIARIVNTTFDEADLDRNGLIDMNEYQLLDAKHPGLSDFLTVDAFGVLNHLEKVHSMNTGIALAE</sequence>
<dbReference type="AlphaFoldDB" id="K3WGW0"/>
<organism evidence="5 6">
    <name type="scientific">Globisporangium ultimum (strain ATCC 200006 / CBS 805.95 / DAOM BR144)</name>
    <name type="common">Pythium ultimum</name>
    <dbReference type="NCBI Taxonomy" id="431595"/>
    <lineage>
        <taxon>Eukaryota</taxon>
        <taxon>Sar</taxon>
        <taxon>Stramenopiles</taxon>
        <taxon>Oomycota</taxon>
        <taxon>Peronosporomycetes</taxon>
        <taxon>Pythiales</taxon>
        <taxon>Pythiaceae</taxon>
        <taxon>Globisporangium</taxon>
    </lineage>
</organism>
<reference evidence="5" key="3">
    <citation type="submission" date="2015-02" db="UniProtKB">
        <authorList>
            <consortium name="EnsemblProtists"/>
        </authorList>
    </citation>
    <scope>IDENTIFICATION</scope>
    <source>
        <strain evidence="5">DAOM BR144</strain>
    </source>
</reference>
<keyword evidence="1" id="KW-0677">Repeat</keyword>
<evidence type="ECO:0000313" key="6">
    <source>
        <dbReference type="Proteomes" id="UP000019132"/>
    </source>
</evidence>
<dbReference type="GO" id="GO:0005509">
    <property type="term" value="F:calcium ion binding"/>
    <property type="evidence" value="ECO:0007669"/>
    <property type="project" value="InterPro"/>
</dbReference>
<feature type="compositionally biased region" description="Low complexity" evidence="3">
    <location>
        <begin position="35"/>
        <end position="55"/>
    </location>
</feature>
<feature type="compositionally biased region" description="Pro residues" evidence="3">
    <location>
        <begin position="22"/>
        <end position="34"/>
    </location>
</feature>
<evidence type="ECO:0000259" key="4">
    <source>
        <dbReference type="PROSITE" id="PS50222"/>
    </source>
</evidence>
<dbReference type="GO" id="GO:0019900">
    <property type="term" value="F:kinase binding"/>
    <property type="evidence" value="ECO:0007669"/>
    <property type="project" value="InterPro"/>
</dbReference>
<dbReference type="InterPro" id="IPR002048">
    <property type="entry name" value="EF_hand_dom"/>
</dbReference>
<evidence type="ECO:0000256" key="3">
    <source>
        <dbReference type="SAM" id="MobiDB-lite"/>
    </source>
</evidence>
<proteinExistence type="predicted"/>
<dbReference type="GO" id="GO:0019722">
    <property type="term" value="P:calcium-mediated signaling"/>
    <property type="evidence" value="ECO:0007669"/>
    <property type="project" value="InterPro"/>
</dbReference>